<organism evidence="1 2">
    <name type="scientific">Pisolithus tinctorius Marx 270</name>
    <dbReference type="NCBI Taxonomy" id="870435"/>
    <lineage>
        <taxon>Eukaryota</taxon>
        <taxon>Fungi</taxon>
        <taxon>Dikarya</taxon>
        <taxon>Basidiomycota</taxon>
        <taxon>Agaricomycotina</taxon>
        <taxon>Agaricomycetes</taxon>
        <taxon>Agaricomycetidae</taxon>
        <taxon>Boletales</taxon>
        <taxon>Sclerodermatineae</taxon>
        <taxon>Pisolithaceae</taxon>
        <taxon>Pisolithus</taxon>
    </lineage>
</organism>
<feature type="non-terminal residue" evidence="1">
    <location>
        <position position="1"/>
    </location>
</feature>
<feature type="non-terminal residue" evidence="1">
    <location>
        <position position="420"/>
    </location>
</feature>
<dbReference type="SUPFAM" id="SSF52540">
    <property type="entry name" value="P-loop containing nucleoside triphosphate hydrolases"/>
    <property type="match status" value="1"/>
</dbReference>
<evidence type="ECO:0000313" key="1">
    <source>
        <dbReference type="EMBL" id="KIN94791.1"/>
    </source>
</evidence>
<dbReference type="EMBL" id="KN832086">
    <property type="protein sequence ID" value="KIN94791.1"/>
    <property type="molecule type" value="Genomic_DNA"/>
</dbReference>
<protein>
    <submittedName>
        <fullName evidence="1">Uncharacterized protein</fullName>
    </submittedName>
</protein>
<gene>
    <name evidence="1" type="ORF">M404DRAFT_98806</name>
</gene>
<keyword evidence="2" id="KW-1185">Reference proteome</keyword>
<dbReference type="STRING" id="870435.A0A0C3JAU7"/>
<name>A0A0C3JAU7_PISTI</name>
<reference evidence="2" key="2">
    <citation type="submission" date="2015-01" db="EMBL/GenBank/DDBJ databases">
        <title>Evolutionary Origins and Diversification of the Mycorrhizal Mutualists.</title>
        <authorList>
            <consortium name="DOE Joint Genome Institute"/>
            <consortium name="Mycorrhizal Genomics Consortium"/>
            <person name="Kohler A."/>
            <person name="Kuo A."/>
            <person name="Nagy L.G."/>
            <person name="Floudas D."/>
            <person name="Copeland A."/>
            <person name="Barry K.W."/>
            <person name="Cichocki N."/>
            <person name="Veneault-Fourrey C."/>
            <person name="LaButti K."/>
            <person name="Lindquist E.A."/>
            <person name="Lipzen A."/>
            <person name="Lundell T."/>
            <person name="Morin E."/>
            <person name="Murat C."/>
            <person name="Riley R."/>
            <person name="Ohm R."/>
            <person name="Sun H."/>
            <person name="Tunlid A."/>
            <person name="Henrissat B."/>
            <person name="Grigoriev I.V."/>
            <person name="Hibbett D.S."/>
            <person name="Martin F."/>
        </authorList>
    </citation>
    <scope>NUCLEOTIDE SEQUENCE [LARGE SCALE GENOMIC DNA]</scope>
    <source>
        <strain evidence="2">Marx 270</strain>
    </source>
</reference>
<accession>A0A0C3JAU7</accession>
<dbReference type="OrthoDB" id="432234at2759"/>
<dbReference type="HOGENOM" id="CLU_043109_0_0_1"/>
<sequence length="420" mass="46787">VSRAKGHNTLPQIVGPWLPRQDDSSTNDFYCACMLALLKPWRSAGDLKSSNEEWCDAFERMEASSEPRVTRVLAGLQYYYDSKTACESSSVVGEAAQPQGRVPDRQIADLWDDTVDDETGADDWTGTLSEADLVIFKHEQLSAREQAHAKEAIAIGLQCGIFSASEKTPASTNYSYRVAIGKDALQLDHWMNAMRAMVNCGPESLGPASHLTEEDMDHGNVVDNDGVTQGDAGGAYMFAHVAGVEDTLEASNVEDLLEDQRRAYDIIDWHLQQLMAGRCPDQLRMIIPGEGGVGKLKTIQTITENFVRRGIERILVKAAYTGIAASVIDGKTLHNIGNVTHRKQSAQTMKRLEEYWHDKHYLIIDEMSMVSRPFLAKLSHIICRARTGTVLGRRIYEEFDVVVRLKSQVRVTDAEWVDLL</sequence>
<dbReference type="Proteomes" id="UP000054217">
    <property type="component" value="Unassembled WGS sequence"/>
</dbReference>
<dbReference type="PANTHER" id="PTHR47642">
    <property type="entry name" value="ATP-DEPENDENT DNA HELICASE"/>
    <property type="match status" value="1"/>
</dbReference>
<evidence type="ECO:0000313" key="2">
    <source>
        <dbReference type="Proteomes" id="UP000054217"/>
    </source>
</evidence>
<dbReference type="InterPro" id="IPR051055">
    <property type="entry name" value="PIF1_helicase"/>
</dbReference>
<dbReference type="Gene3D" id="3.40.50.300">
    <property type="entry name" value="P-loop containing nucleotide triphosphate hydrolases"/>
    <property type="match status" value="1"/>
</dbReference>
<reference evidence="1 2" key="1">
    <citation type="submission" date="2014-04" db="EMBL/GenBank/DDBJ databases">
        <authorList>
            <consortium name="DOE Joint Genome Institute"/>
            <person name="Kuo A."/>
            <person name="Kohler A."/>
            <person name="Costa M.D."/>
            <person name="Nagy L.G."/>
            <person name="Floudas D."/>
            <person name="Copeland A."/>
            <person name="Barry K.W."/>
            <person name="Cichocki N."/>
            <person name="Veneault-Fourrey C."/>
            <person name="LaButti K."/>
            <person name="Lindquist E.A."/>
            <person name="Lipzen A."/>
            <person name="Lundell T."/>
            <person name="Morin E."/>
            <person name="Murat C."/>
            <person name="Sun H."/>
            <person name="Tunlid A."/>
            <person name="Henrissat B."/>
            <person name="Grigoriev I.V."/>
            <person name="Hibbett D.S."/>
            <person name="Martin F."/>
            <person name="Nordberg H.P."/>
            <person name="Cantor M.N."/>
            <person name="Hua S.X."/>
        </authorList>
    </citation>
    <scope>NUCLEOTIDE SEQUENCE [LARGE SCALE GENOMIC DNA]</scope>
    <source>
        <strain evidence="1 2">Marx 270</strain>
    </source>
</reference>
<dbReference type="InterPro" id="IPR027417">
    <property type="entry name" value="P-loop_NTPase"/>
</dbReference>
<dbReference type="Pfam" id="PF13245">
    <property type="entry name" value="AAA_19"/>
    <property type="match status" value="1"/>
</dbReference>
<proteinExistence type="predicted"/>
<dbReference type="AlphaFoldDB" id="A0A0C3JAU7"/>
<dbReference type="InParanoid" id="A0A0C3JAU7"/>